<evidence type="ECO:0000256" key="3">
    <source>
        <dbReference type="ARBA" id="ARBA00022448"/>
    </source>
</evidence>
<evidence type="ECO:0000256" key="13">
    <source>
        <dbReference type="ARBA" id="ARBA00083411"/>
    </source>
</evidence>
<feature type="region of interest" description="Disordered" evidence="15">
    <location>
        <begin position="812"/>
        <end position="837"/>
    </location>
</feature>
<dbReference type="GO" id="GO:0005886">
    <property type="term" value="C:plasma membrane"/>
    <property type="evidence" value="ECO:0007669"/>
    <property type="project" value="TreeGrafter"/>
</dbReference>
<evidence type="ECO:0000259" key="17">
    <source>
        <dbReference type="PROSITE" id="PS50238"/>
    </source>
</evidence>
<keyword evidence="3" id="KW-0813">Transport</keyword>
<dbReference type="Pfam" id="PF00620">
    <property type="entry name" value="RhoGAP"/>
    <property type="match status" value="1"/>
</dbReference>
<evidence type="ECO:0000256" key="10">
    <source>
        <dbReference type="ARBA" id="ARBA00070262"/>
    </source>
</evidence>
<dbReference type="Proteomes" id="UP000504617">
    <property type="component" value="Unplaced"/>
</dbReference>
<dbReference type="FunFam" id="1.10.555.10:FF:000002">
    <property type="entry name" value="rho GTPase-activating protein 32 isoform X1"/>
    <property type="match status" value="1"/>
</dbReference>
<gene>
    <name evidence="19" type="primary">ARHGAP33</name>
</gene>
<feature type="region of interest" description="Disordered" evidence="15">
    <location>
        <begin position="1"/>
        <end position="25"/>
    </location>
</feature>
<evidence type="ECO:0000256" key="12">
    <source>
        <dbReference type="ARBA" id="ARBA00075457"/>
    </source>
</evidence>
<dbReference type="Gene3D" id="2.30.30.40">
    <property type="entry name" value="SH3 Domains"/>
    <property type="match status" value="1"/>
</dbReference>
<evidence type="ECO:0000256" key="11">
    <source>
        <dbReference type="ARBA" id="ARBA00075193"/>
    </source>
</evidence>
<evidence type="ECO:0000256" key="2">
    <source>
        <dbReference type="ARBA" id="ARBA00022443"/>
    </source>
</evidence>
<evidence type="ECO:0000256" key="4">
    <source>
        <dbReference type="ARBA" id="ARBA00022468"/>
    </source>
</evidence>
<dbReference type="InterPro" id="IPR000198">
    <property type="entry name" value="RhoGAP_dom"/>
</dbReference>
<dbReference type="Gene3D" id="3.30.1520.10">
    <property type="entry name" value="Phox-like domain"/>
    <property type="match status" value="1"/>
</dbReference>
<keyword evidence="5" id="KW-0488">Methylation</keyword>
<dbReference type="Gene3D" id="1.10.555.10">
    <property type="entry name" value="Rho GTPase activation protein"/>
    <property type="match status" value="1"/>
</dbReference>
<evidence type="ECO:0000313" key="18">
    <source>
        <dbReference type="Proteomes" id="UP000504617"/>
    </source>
</evidence>
<dbReference type="PROSITE" id="PS50002">
    <property type="entry name" value="SH3"/>
    <property type="match status" value="1"/>
</dbReference>
<comment type="similarity">
    <text evidence="1">Belongs to the PX domain-containing GAP family.</text>
</comment>
<dbReference type="SUPFAM" id="SSF50044">
    <property type="entry name" value="SH3-domain"/>
    <property type="match status" value="1"/>
</dbReference>
<evidence type="ECO:0000256" key="9">
    <source>
        <dbReference type="ARBA" id="ARBA00065948"/>
    </source>
</evidence>
<feature type="region of interest" description="Disordered" evidence="15">
    <location>
        <begin position="967"/>
        <end position="1014"/>
    </location>
</feature>
<evidence type="ECO:0000259" key="16">
    <source>
        <dbReference type="PROSITE" id="PS50002"/>
    </source>
</evidence>
<evidence type="ECO:0000256" key="5">
    <source>
        <dbReference type="ARBA" id="ARBA00022481"/>
    </source>
</evidence>
<sequence>MQARSTDSIDATGEGQVRTLGNATSNLKGKPIKRLSITRGHFPKLTECAHFHYEAVDFGHIQLQFAPDQNENLNNLEEGSLLFPVQVTCQGKSWQVHRSYEEFRTLDAHLHCCIFDRRFSQLPELPPLSQVQAHPELLVPMLSQYLEKLSAIVDSNINCSPVLTWMEIDNHGNRLLVNEEASINVPAIAAAHVVKRYTAQACDELSFEVGDIISVIDMPPKEDRSWWRGKHAFQVGFFPSECVELFSERPSPGVKPDAEGTSCVLPRTPGLLSPTSVSKKHGKLIGFLRTFMKSRPSKQRLKQRGILRERVFGCDLGEHLKNSGSDVPQVLRSCSDFIEKHGIVDGIYRLSGVSSNIQRLRHEFDSERVPELSKDVYLQDIHSVSSLCKLYFRELPNPLLTYQLYNKFAEAVSVSGSEERLVRVHDVIQQLPPPHYRTLEFLLRHLARMAMHSQNTSMHIRNLAIVWAPNLLRFLTSLYYPLSPLTGRCFLSRPKSQLVSCPSTRLLSLEEAQARTQALCKITKLEARRGSPDPQDQGKLSAVLGSPNTRQKTENNGKLRKTSGPSWKTFFAIGKAPVPFRKKSHRLGELFGLGESLPGTRGETVTLRSAKSEESLTSQASLTGNNGPKSEAAPVSPGALSLLRHIPPPPPPKNPARLMALALAESAHQAALQQKRQASLKQREPRTHFRRSLSLECKAGELTSGAQALYSMVRPSPKAPGLSPLQAQARGRSIGSQSRNLKGGSQVPLSQSSPLCSSDSFSSYRRVLAELDQRDPQALPFSDPYYLSSPSPAYGLHPPPLSVPYPAFHQLQDAFPSSSPSAAPPKPPPPPHFPLMTTHLPLKTRSSTFQPCPTDHPLRHHSHFSASSRLGVNGSPPSQLEHENLYYEIVGEPPAYPGLARPWPSCPPPEYLATFNASYGVFERPWRQTHLPPAASSLQPILKNSQLQIQSMPPAVTRQEPIYVNVPFPEPSLASPTPSPPPEASHSRSHSDPGAPQALPQPSRPPLPQKQKLAWGYTPSGQHRQLMDVLPCSRAVWQFYRPPSACWGHPSYGPEPIITYDGPTPRVGSQASAPLQKLDESSPQYGNVERREGSPSGCYLGPSWTVYAEGQTHSYC</sequence>
<keyword evidence="6" id="KW-0597">Phosphoprotein</keyword>
<dbReference type="SMART" id="SM00326">
    <property type="entry name" value="SH3"/>
    <property type="match status" value="1"/>
</dbReference>
<dbReference type="AlphaFoldDB" id="A0A6I9Y4Z0"/>
<protein>
    <recommendedName>
        <fullName evidence="10">Rho GTPase-activating protein 33</fullName>
    </recommendedName>
    <alternativeName>
        <fullName evidence="13">Rho-type GTPase-activating protein 33</fullName>
    </alternativeName>
    <alternativeName>
        <fullName evidence="11">Sorting nexin-26</fullName>
    </alternativeName>
    <alternativeName>
        <fullName evidence="12">Tc10/CDC42 GTPase-activating protein</fullName>
    </alternativeName>
</protein>
<evidence type="ECO:0000256" key="14">
    <source>
        <dbReference type="PROSITE-ProRule" id="PRU00192"/>
    </source>
</evidence>
<dbReference type="GeneID" id="106541689"/>
<dbReference type="GO" id="GO:0001650">
    <property type="term" value="C:fibrillar center"/>
    <property type="evidence" value="ECO:0007669"/>
    <property type="project" value="TreeGrafter"/>
</dbReference>
<proteinExistence type="inferred from homology"/>
<dbReference type="GO" id="GO:0005938">
    <property type="term" value="C:cell cortex"/>
    <property type="evidence" value="ECO:0007669"/>
    <property type="project" value="TreeGrafter"/>
</dbReference>
<comment type="function">
    <text evidence="8">May be involved in several stages of intracellular trafficking. Could play an important role in the regulation of glucose transport by insulin. May act as a downstream effector of RHOQ/TC10 in the regulation of insulin-stimulated glucose transport.</text>
</comment>
<feature type="region of interest" description="Disordered" evidence="15">
    <location>
        <begin position="609"/>
        <end position="649"/>
    </location>
</feature>
<dbReference type="InterPro" id="IPR008936">
    <property type="entry name" value="Rho_GTPase_activation_prot"/>
</dbReference>
<dbReference type="InterPro" id="IPR051576">
    <property type="entry name" value="PX-Rho_GAP"/>
</dbReference>
<feature type="region of interest" description="Disordered" evidence="15">
    <location>
        <begin position="715"/>
        <end position="757"/>
    </location>
</feature>
<accession>A0A6I9Y4Z0</accession>
<feature type="domain" description="Rho-GAP" evidence="17">
    <location>
        <begin position="314"/>
        <end position="498"/>
    </location>
</feature>
<dbReference type="CDD" id="cd11835">
    <property type="entry name" value="SH3_ARHGAP32_33"/>
    <property type="match status" value="1"/>
</dbReference>
<feature type="domain" description="SH3" evidence="16">
    <location>
        <begin position="186"/>
        <end position="248"/>
    </location>
</feature>
<keyword evidence="7" id="KW-0653">Protein transport</keyword>
<dbReference type="Pfam" id="PF14604">
    <property type="entry name" value="SH3_9"/>
    <property type="match status" value="1"/>
</dbReference>
<name>A0A6I9Y4Z0_9SAUR</name>
<dbReference type="PROSITE" id="PS50238">
    <property type="entry name" value="RHOGAP"/>
    <property type="match status" value="1"/>
</dbReference>
<keyword evidence="18" id="KW-1185">Reference proteome</keyword>
<dbReference type="CTD" id="115703"/>
<feature type="compositionally biased region" description="Low complexity" evidence="15">
    <location>
        <begin position="745"/>
        <end position="757"/>
    </location>
</feature>
<dbReference type="SUPFAM" id="SSF48350">
    <property type="entry name" value="GTPase activation domain, GAP"/>
    <property type="match status" value="1"/>
</dbReference>
<dbReference type="RefSeq" id="XP_013912680.1">
    <property type="nucleotide sequence ID" value="XM_014057205.1"/>
</dbReference>
<dbReference type="PANTHER" id="PTHR15729:SF11">
    <property type="entry name" value="RHO GTPASE-ACTIVATING PROTEIN 33"/>
    <property type="match status" value="1"/>
</dbReference>
<dbReference type="InterPro" id="IPR036028">
    <property type="entry name" value="SH3-like_dom_sf"/>
</dbReference>
<evidence type="ECO:0000256" key="1">
    <source>
        <dbReference type="ARBA" id="ARBA00008795"/>
    </source>
</evidence>
<comment type="subunit">
    <text evidence="9">Specifically interacts with CDC42 and RHOQ/TC10 through its Rho-GAP domain. Interacts with NEK6.</text>
</comment>
<evidence type="ECO:0000256" key="6">
    <source>
        <dbReference type="ARBA" id="ARBA00022553"/>
    </source>
</evidence>
<dbReference type="GO" id="GO:0015031">
    <property type="term" value="P:protein transport"/>
    <property type="evidence" value="ECO:0007669"/>
    <property type="project" value="UniProtKB-KW"/>
</dbReference>
<reference evidence="19" key="1">
    <citation type="submission" date="2025-08" db="UniProtKB">
        <authorList>
            <consortium name="RefSeq"/>
        </authorList>
    </citation>
    <scope>IDENTIFICATION</scope>
</reference>
<keyword evidence="4" id="KW-0343">GTPase activation</keyword>
<evidence type="ECO:0000256" key="7">
    <source>
        <dbReference type="ARBA" id="ARBA00022927"/>
    </source>
</evidence>
<dbReference type="KEGG" id="tsr:106541689"/>
<dbReference type="FunFam" id="3.30.1520.10:FF:000095">
    <property type="entry name" value="Rho GTPase-activating protein 33"/>
    <property type="match status" value="1"/>
</dbReference>
<dbReference type="InterPro" id="IPR036871">
    <property type="entry name" value="PX_dom_sf"/>
</dbReference>
<evidence type="ECO:0000256" key="15">
    <source>
        <dbReference type="SAM" id="MobiDB-lite"/>
    </source>
</evidence>
<feature type="region of interest" description="Disordered" evidence="15">
    <location>
        <begin position="526"/>
        <end position="563"/>
    </location>
</feature>
<dbReference type="InterPro" id="IPR001452">
    <property type="entry name" value="SH3_domain"/>
</dbReference>
<feature type="compositionally biased region" description="Pro residues" evidence="15">
    <location>
        <begin position="822"/>
        <end position="833"/>
    </location>
</feature>
<dbReference type="GO" id="GO:0007264">
    <property type="term" value="P:small GTPase-mediated signal transduction"/>
    <property type="evidence" value="ECO:0007669"/>
    <property type="project" value="TreeGrafter"/>
</dbReference>
<dbReference type="GO" id="GO:0035091">
    <property type="term" value="F:phosphatidylinositol binding"/>
    <property type="evidence" value="ECO:0007669"/>
    <property type="project" value="InterPro"/>
</dbReference>
<evidence type="ECO:0000256" key="8">
    <source>
        <dbReference type="ARBA" id="ARBA00053764"/>
    </source>
</evidence>
<evidence type="ECO:0000313" key="19">
    <source>
        <dbReference type="RefSeq" id="XP_013912680.1"/>
    </source>
</evidence>
<dbReference type="PANTHER" id="PTHR15729">
    <property type="entry name" value="CDC42 GTPASE-ACTIVATING PROTEIN"/>
    <property type="match status" value="1"/>
</dbReference>
<dbReference type="SUPFAM" id="SSF64268">
    <property type="entry name" value="PX domain"/>
    <property type="match status" value="1"/>
</dbReference>
<dbReference type="FunFam" id="2.30.30.40:FF:000030">
    <property type="entry name" value="rho GTPase-activating protein 32 isoform X2"/>
    <property type="match status" value="1"/>
</dbReference>
<dbReference type="SMART" id="SM00324">
    <property type="entry name" value="RhoGAP"/>
    <property type="match status" value="1"/>
</dbReference>
<feature type="compositionally biased region" description="Polar residues" evidence="15">
    <location>
        <begin position="615"/>
        <end position="628"/>
    </location>
</feature>
<organism evidence="18 19">
    <name type="scientific">Thamnophis sirtalis</name>
    <dbReference type="NCBI Taxonomy" id="35019"/>
    <lineage>
        <taxon>Eukaryota</taxon>
        <taxon>Metazoa</taxon>
        <taxon>Chordata</taxon>
        <taxon>Craniata</taxon>
        <taxon>Vertebrata</taxon>
        <taxon>Euteleostomi</taxon>
        <taxon>Lepidosauria</taxon>
        <taxon>Squamata</taxon>
        <taxon>Bifurcata</taxon>
        <taxon>Unidentata</taxon>
        <taxon>Episquamata</taxon>
        <taxon>Toxicofera</taxon>
        <taxon>Serpentes</taxon>
        <taxon>Colubroidea</taxon>
        <taxon>Colubridae</taxon>
        <taxon>Natricinae</taxon>
        <taxon>Thamnophis</taxon>
    </lineage>
</organism>
<dbReference type="GO" id="GO:0005096">
    <property type="term" value="F:GTPase activator activity"/>
    <property type="evidence" value="ECO:0007669"/>
    <property type="project" value="UniProtKB-KW"/>
</dbReference>
<dbReference type="OrthoDB" id="79452at2759"/>
<dbReference type="GO" id="GO:0005654">
    <property type="term" value="C:nucleoplasm"/>
    <property type="evidence" value="ECO:0007669"/>
    <property type="project" value="TreeGrafter"/>
</dbReference>
<dbReference type="GO" id="GO:0005794">
    <property type="term" value="C:Golgi apparatus"/>
    <property type="evidence" value="ECO:0007669"/>
    <property type="project" value="TreeGrafter"/>
</dbReference>
<dbReference type="GO" id="GO:0015629">
    <property type="term" value="C:actin cytoskeleton"/>
    <property type="evidence" value="ECO:0007669"/>
    <property type="project" value="TreeGrafter"/>
</dbReference>
<keyword evidence="2 14" id="KW-0728">SH3 domain</keyword>